<keyword evidence="1" id="KW-1133">Transmembrane helix</keyword>
<comment type="caution">
    <text evidence="2">The sequence shown here is derived from an EMBL/GenBank/DDBJ whole genome shotgun (WGS) entry which is preliminary data.</text>
</comment>
<dbReference type="AlphaFoldDB" id="A0A2P5DL25"/>
<dbReference type="Proteomes" id="UP000237105">
    <property type="component" value="Unassembled WGS sequence"/>
</dbReference>
<sequence>MVQRSGILFCSDYIYSYRSPFVFHRWEFLLFLLFFYPFPSIFRIFLFLLPLIFIRNVIDSLLNHLDFSLSLIASEKSEICSSKLPVRRLVNLLNHRSIF</sequence>
<gene>
    <name evidence="2" type="ORF">PanWU01x14_054980</name>
</gene>
<evidence type="ECO:0000256" key="1">
    <source>
        <dbReference type="SAM" id="Phobius"/>
    </source>
</evidence>
<keyword evidence="1" id="KW-0472">Membrane</keyword>
<dbReference type="EMBL" id="JXTB01000031">
    <property type="protein sequence ID" value="PON73948.1"/>
    <property type="molecule type" value="Genomic_DNA"/>
</dbReference>
<keyword evidence="3" id="KW-1185">Reference proteome</keyword>
<proteinExistence type="predicted"/>
<evidence type="ECO:0000313" key="3">
    <source>
        <dbReference type="Proteomes" id="UP000237105"/>
    </source>
</evidence>
<protein>
    <submittedName>
        <fullName evidence="2">Uncharacterized protein</fullName>
    </submittedName>
</protein>
<evidence type="ECO:0000313" key="2">
    <source>
        <dbReference type="EMBL" id="PON73948.1"/>
    </source>
</evidence>
<reference evidence="3" key="1">
    <citation type="submission" date="2016-06" db="EMBL/GenBank/DDBJ databases">
        <title>Parallel loss of symbiosis genes in relatives of nitrogen-fixing non-legume Parasponia.</title>
        <authorList>
            <person name="Van Velzen R."/>
            <person name="Holmer R."/>
            <person name="Bu F."/>
            <person name="Rutten L."/>
            <person name="Van Zeijl A."/>
            <person name="Liu W."/>
            <person name="Santuari L."/>
            <person name="Cao Q."/>
            <person name="Sharma T."/>
            <person name="Shen D."/>
            <person name="Roswanjaya Y."/>
            <person name="Wardhani T."/>
            <person name="Kalhor M.S."/>
            <person name="Jansen J."/>
            <person name="Van den Hoogen J."/>
            <person name="Gungor B."/>
            <person name="Hartog M."/>
            <person name="Hontelez J."/>
            <person name="Verver J."/>
            <person name="Yang W.-C."/>
            <person name="Schijlen E."/>
            <person name="Repin R."/>
            <person name="Schilthuizen M."/>
            <person name="Schranz E."/>
            <person name="Heidstra R."/>
            <person name="Miyata K."/>
            <person name="Fedorova E."/>
            <person name="Kohlen W."/>
            <person name="Bisseling T."/>
            <person name="Smit S."/>
            <person name="Geurts R."/>
        </authorList>
    </citation>
    <scope>NUCLEOTIDE SEQUENCE [LARGE SCALE GENOMIC DNA]</scope>
    <source>
        <strain evidence="3">cv. WU1-14</strain>
    </source>
</reference>
<organism evidence="2 3">
    <name type="scientific">Parasponia andersonii</name>
    <name type="common">Sponia andersonii</name>
    <dbReference type="NCBI Taxonomy" id="3476"/>
    <lineage>
        <taxon>Eukaryota</taxon>
        <taxon>Viridiplantae</taxon>
        <taxon>Streptophyta</taxon>
        <taxon>Embryophyta</taxon>
        <taxon>Tracheophyta</taxon>
        <taxon>Spermatophyta</taxon>
        <taxon>Magnoliopsida</taxon>
        <taxon>eudicotyledons</taxon>
        <taxon>Gunneridae</taxon>
        <taxon>Pentapetalae</taxon>
        <taxon>rosids</taxon>
        <taxon>fabids</taxon>
        <taxon>Rosales</taxon>
        <taxon>Cannabaceae</taxon>
        <taxon>Parasponia</taxon>
    </lineage>
</organism>
<keyword evidence="1" id="KW-0812">Transmembrane</keyword>
<name>A0A2P5DL25_PARAD</name>
<accession>A0A2P5DL25</accession>
<feature type="transmembrane region" description="Helical" evidence="1">
    <location>
        <begin position="28"/>
        <end position="54"/>
    </location>
</feature>